<accession>A0ABW6CZ56</accession>
<dbReference type="InterPro" id="IPR006664">
    <property type="entry name" value="OMP_bac"/>
</dbReference>
<dbReference type="SUPFAM" id="SSF103088">
    <property type="entry name" value="OmpA-like"/>
    <property type="match status" value="1"/>
</dbReference>
<dbReference type="Gene3D" id="3.30.1330.60">
    <property type="entry name" value="OmpA-like domain"/>
    <property type="match status" value="1"/>
</dbReference>
<organism evidence="7 8">
    <name type="scientific">Aquirufa echingensis</name>
    <dbReference type="NCBI Taxonomy" id="3096516"/>
    <lineage>
        <taxon>Bacteria</taxon>
        <taxon>Pseudomonadati</taxon>
        <taxon>Bacteroidota</taxon>
        <taxon>Cytophagia</taxon>
        <taxon>Cytophagales</taxon>
        <taxon>Flectobacillaceae</taxon>
        <taxon>Aquirufa</taxon>
    </lineage>
</organism>
<dbReference type="Pfam" id="PF00691">
    <property type="entry name" value="OmpA"/>
    <property type="match status" value="1"/>
</dbReference>
<dbReference type="SUPFAM" id="SSF49464">
    <property type="entry name" value="Carboxypeptidase regulatory domain-like"/>
    <property type="match status" value="1"/>
</dbReference>
<dbReference type="PRINTS" id="PR01021">
    <property type="entry name" value="OMPADOMAIN"/>
</dbReference>
<dbReference type="InterPro" id="IPR006665">
    <property type="entry name" value="OmpA-like"/>
</dbReference>
<dbReference type="InterPro" id="IPR008969">
    <property type="entry name" value="CarboxyPept-like_regulatory"/>
</dbReference>
<dbReference type="InterPro" id="IPR011042">
    <property type="entry name" value="6-blade_b-propeller_TolB-like"/>
</dbReference>
<reference evidence="7 8" key="1">
    <citation type="submission" date="2024-03" db="EMBL/GenBank/DDBJ databases">
        <title>Aquirufa genome sequencing.</title>
        <authorList>
            <person name="Pitt A."/>
            <person name="Hahn M.W."/>
        </authorList>
    </citation>
    <scope>NUCLEOTIDE SEQUENCE [LARGE SCALE GENOMIC DNA]</scope>
    <source>
        <strain evidence="7 8">PLAD-142S6K</strain>
    </source>
</reference>
<keyword evidence="2 4" id="KW-0472">Membrane</keyword>
<gene>
    <name evidence="7" type="ORF">SKC38_01280</name>
</gene>
<dbReference type="SUPFAM" id="SSF82171">
    <property type="entry name" value="DPP6 N-terminal domain-like"/>
    <property type="match status" value="1"/>
</dbReference>
<evidence type="ECO:0000256" key="5">
    <source>
        <dbReference type="SAM" id="MobiDB-lite"/>
    </source>
</evidence>
<evidence type="ECO:0000256" key="2">
    <source>
        <dbReference type="ARBA" id="ARBA00023136"/>
    </source>
</evidence>
<comment type="caution">
    <text evidence="7">The sequence shown here is derived from an EMBL/GenBank/DDBJ whole genome shotgun (WGS) entry which is preliminary data.</text>
</comment>
<protein>
    <submittedName>
        <fullName evidence="7">OmpA family protein</fullName>
    </submittedName>
</protein>
<dbReference type="Pfam" id="PF07676">
    <property type="entry name" value="PD40"/>
    <property type="match status" value="2"/>
</dbReference>
<feature type="compositionally biased region" description="Basic and acidic residues" evidence="5">
    <location>
        <begin position="517"/>
        <end position="526"/>
    </location>
</feature>
<feature type="domain" description="OmpA-like" evidence="6">
    <location>
        <begin position="422"/>
        <end position="536"/>
    </location>
</feature>
<evidence type="ECO:0000313" key="8">
    <source>
        <dbReference type="Proteomes" id="UP001598114"/>
    </source>
</evidence>
<evidence type="ECO:0000259" key="6">
    <source>
        <dbReference type="PROSITE" id="PS51123"/>
    </source>
</evidence>
<dbReference type="PANTHER" id="PTHR30329">
    <property type="entry name" value="STATOR ELEMENT OF FLAGELLAR MOTOR COMPLEX"/>
    <property type="match status" value="1"/>
</dbReference>
<proteinExistence type="predicted"/>
<dbReference type="InterPro" id="IPR006690">
    <property type="entry name" value="OMPA-like_CS"/>
</dbReference>
<dbReference type="PROSITE" id="PS01068">
    <property type="entry name" value="OMPA_1"/>
    <property type="match status" value="1"/>
</dbReference>
<dbReference type="InterPro" id="IPR036737">
    <property type="entry name" value="OmpA-like_sf"/>
</dbReference>
<dbReference type="InterPro" id="IPR011659">
    <property type="entry name" value="WD40"/>
</dbReference>
<dbReference type="PANTHER" id="PTHR30329:SF21">
    <property type="entry name" value="LIPOPROTEIN YIAD-RELATED"/>
    <property type="match status" value="1"/>
</dbReference>
<dbReference type="RefSeq" id="WP_377974409.1">
    <property type="nucleotide sequence ID" value="NZ_JBBKYA010000001.1"/>
</dbReference>
<dbReference type="CDD" id="cd07185">
    <property type="entry name" value="OmpA_C-like"/>
    <property type="match status" value="1"/>
</dbReference>
<evidence type="ECO:0000256" key="3">
    <source>
        <dbReference type="ARBA" id="ARBA00023237"/>
    </source>
</evidence>
<dbReference type="PROSITE" id="PS51123">
    <property type="entry name" value="OMPA_2"/>
    <property type="match status" value="1"/>
</dbReference>
<dbReference type="EMBL" id="JBBKYA010000001">
    <property type="protein sequence ID" value="MFD3274856.1"/>
    <property type="molecule type" value="Genomic_DNA"/>
</dbReference>
<dbReference type="Gene3D" id="2.60.40.1120">
    <property type="entry name" value="Carboxypeptidase-like, regulatory domain"/>
    <property type="match status" value="1"/>
</dbReference>
<dbReference type="InterPro" id="IPR050330">
    <property type="entry name" value="Bact_OuterMem_StrucFunc"/>
</dbReference>
<evidence type="ECO:0000256" key="4">
    <source>
        <dbReference type="PROSITE-ProRule" id="PRU00473"/>
    </source>
</evidence>
<name>A0ABW6CZ56_9BACT</name>
<evidence type="ECO:0000256" key="1">
    <source>
        <dbReference type="ARBA" id="ARBA00004442"/>
    </source>
</evidence>
<dbReference type="Gene3D" id="2.120.10.30">
    <property type="entry name" value="TolB, C-terminal domain"/>
    <property type="match status" value="1"/>
</dbReference>
<keyword evidence="8" id="KW-1185">Reference proteome</keyword>
<dbReference type="Proteomes" id="UP001598114">
    <property type="component" value="Unassembled WGS sequence"/>
</dbReference>
<feature type="region of interest" description="Disordered" evidence="5">
    <location>
        <begin position="507"/>
        <end position="526"/>
    </location>
</feature>
<comment type="subcellular location">
    <subcellularLocation>
        <location evidence="1">Cell outer membrane</location>
    </subcellularLocation>
</comment>
<evidence type="ECO:0000313" key="7">
    <source>
        <dbReference type="EMBL" id="MFD3274856.1"/>
    </source>
</evidence>
<keyword evidence="3" id="KW-0998">Cell outer membrane</keyword>
<sequence>MDLSRLICLFLLVSFVGFGQQKSENLGSAVNSEYAELNPVMAPDGKTLYFGRKNHPSNRFGTQGSETVAGSQDIWFSERVGDVWSTARRMPDVLNRDQYNTILSISPDGQTILLKGAYINGVYESRGFSTAKKIIGGWSIPEKINIPGYEKLSRGKNEYAYLAMDGKALLLAFAEKKNSDRDDIYVSLLGDTGWSKPENLGDGINTEFSETTPFLAADGRTLYFSSDRPGGLGSQDIYMSKRLGNGWTSWRKPVNIGPPVNTSGYDAYYTLAAKGDYAYFLSSTETGKKDIFRIAIEPEPEPVVAEAPKPILQQDVKSSPRIGSSETSEAVVLLTGKVSDAAGKVPSGASVSYEDLKTGKIIGQATPDPGTGQYKLVLPYGTNYGITAKANGYLPSSTHLDLSQLRGRYLELDGRDLAMSPIAKGSTVTVNNLFFELNKATLTAESEPELKRMVQVMLDNVALRIEISGHTDNTGTDVINDALSQARADAVKIYLLNAGIPAGRIQSKGYGSKRPKVSNDTEEGRAQNRRVEFSIL</sequence>